<reference evidence="2 3" key="1">
    <citation type="journal article" date="2019" name="Sci. Rep.">
        <title>Orb-weaving spider Araneus ventricosus genome elucidates the spidroin gene catalogue.</title>
        <authorList>
            <person name="Kono N."/>
            <person name="Nakamura H."/>
            <person name="Ohtoshi R."/>
            <person name="Moran D.A.P."/>
            <person name="Shinohara A."/>
            <person name="Yoshida Y."/>
            <person name="Fujiwara M."/>
            <person name="Mori M."/>
            <person name="Tomita M."/>
            <person name="Arakawa K."/>
        </authorList>
    </citation>
    <scope>NUCLEOTIDE SEQUENCE [LARGE SCALE GENOMIC DNA]</scope>
</reference>
<gene>
    <name evidence="2" type="ORF">AVEN_54189_1</name>
</gene>
<name>A0A4Y2T2G0_ARAVE</name>
<comment type="caution">
    <text evidence="2">The sequence shown here is derived from an EMBL/GenBank/DDBJ whole genome shotgun (WGS) entry which is preliminary data.</text>
</comment>
<evidence type="ECO:0000313" key="3">
    <source>
        <dbReference type="Proteomes" id="UP000499080"/>
    </source>
</evidence>
<evidence type="ECO:0000313" key="2">
    <source>
        <dbReference type="EMBL" id="GBN94794.1"/>
    </source>
</evidence>
<feature type="non-terminal residue" evidence="2">
    <location>
        <position position="1"/>
    </location>
</feature>
<accession>A0A4Y2T2G0</accession>
<protein>
    <submittedName>
        <fullName evidence="2">Uncharacterized protein</fullName>
    </submittedName>
</protein>
<evidence type="ECO:0000256" key="1">
    <source>
        <dbReference type="SAM" id="MobiDB-lite"/>
    </source>
</evidence>
<dbReference type="AlphaFoldDB" id="A0A4Y2T2G0"/>
<dbReference type="Proteomes" id="UP000499080">
    <property type="component" value="Unassembled WGS sequence"/>
</dbReference>
<feature type="region of interest" description="Disordered" evidence="1">
    <location>
        <begin position="41"/>
        <end position="87"/>
    </location>
</feature>
<keyword evidence="3" id="KW-1185">Reference proteome</keyword>
<dbReference type="EMBL" id="BGPR01025686">
    <property type="protein sequence ID" value="GBN94794.1"/>
    <property type="molecule type" value="Genomic_DNA"/>
</dbReference>
<proteinExistence type="predicted"/>
<organism evidence="2 3">
    <name type="scientific">Araneus ventricosus</name>
    <name type="common">Orbweaver spider</name>
    <name type="synonym">Epeira ventricosa</name>
    <dbReference type="NCBI Taxonomy" id="182803"/>
    <lineage>
        <taxon>Eukaryota</taxon>
        <taxon>Metazoa</taxon>
        <taxon>Ecdysozoa</taxon>
        <taxon>Arthropoda</taxon>
        <taxon>Chelicerata</taxon>
        <taxon>Arachnida</taxon>
        <taxon>Araneae</taxon>
        <taxon>Araneomorphae</taxon>
        <taxon>Entelegynae</taxon>
        <taxon>Araneoidea</taxon>
        <taxon>Araneidae</taxon>
        <taxon>Araneus</taxon>
    </lineage>
</organism>
<sequence>DAHLTKNVDATGERSVCSLVHREKVQCPSATELWDTVWKGTTGPTDCSGLDSGDTASNAQECGRGYDPPDQTNGEEPAGAGNRRWECQSELPLSLKEKVF</sequence>